<proteinExistence type="predicted"/>
<feature type="non-terminal residue" evidence="2">
    <location>
        <position position="1"/>
    </location>
</feature>
<feature type="domain" description="PB1-like" evidence="1">
    <location>
        <begin position="1"/>
        <end position="78"/>
    </location>
</feature>
<dbReference type="AlphaFoldDB" id="A0A392RJ86"/>
<feature type="non-terminal residue" evidence="2">
    <location>
        <position position="132"/>
    </location>
</feature>
<evidence type="ECO:0000313" key="2">
    <source>
        <dbReference type="EMBL" id="MCI36287.1"/>
    </source>
</evidence>
<dbReference type="Pfam" id="PF26130">
    <property type="entry name" value="PB1-like"/>
    <property type="match status" value="1"/>
</dbReference>
<sequence length="132" mass="14833">VGGEVEVYKGLDPNLWSFFKALSLAKELDTTAESVRLWWKPSNLLLDKNLKKLNDDVHALEMSEYVVKNHKGVDIYVEYNVTTDEGNDDFPNCIENVEVEAYGSAKDDDKGIAYDISDEENGSGIDSDSDYM</sequence>
<evidence type="ECO:0000313" key="3">
    <source>
        <dbReference type="Proteomes" id="UP000265520"/>
    </source>
</evidence>
<dbReference type="EMBL" id="LXQA010232395">
    <property type="protein sequence ID" value="MCI36287.1"/>
    <property type="molecule type" value="Genomic_DNA"/>
</dbReference>
<dbReference type="Proteomes" id="UP000265520">
    <property type="component" value="Unassembled WGS sequence"/>
</dbReference>
<name>A0A392RJ86_9FABA</name>
<protein>
    <recommendedName>
        <fullName evidence="1">PB1-like domain-containing protein</fullName>
    </recommendedName>
</protein>
<keyword evidence="3" id="KW-1185">Reference proteome</keyword>
<evidence type="ECO:0000259" key="1">
    <source>
        <dbReference type="Pfam" id="PF26130"/>
    </source>
</evidence>
<organism evidence="2 3">
    <name type="scientific">Trifolium medium</name>
    <dbReference type="NCBI Taxonomy" id="97028"/>
    <lineage>
        <taxon>Eukaryota</taxon>
        <taxon>Viridiplantae</taxon>
        <taxon>Streptophyta</taxon>
        <taxon>Embryophyta</taxon>
        <taxon>Tracheophyta</taxon>
        <taxon>Spermatophyta</taxon>
        <taxon>Magnoliopsida</taxon>
        <taxon>eudicotyledons</taxon>
        <taxon>Gunneridae</taxon>
        <taxon>Pentapetalae</taxon>
        <taxon>rosids</taxon>
        <taxon>fabids</taxon>
        <taxon>Fabales</taxon>
        <taxon>Fabaceae</taxon>
        <taxon>Papilionoideae</taxon>
        <taxon>50 kb inversion clade</taxon>
        <taxon>NPAAA clade</taxon>
        <taxon>Hologalegina</taxon>
        <taxon>IRL clade</taxon>
        <taxon>Trifolieae</taxon>
        <taxon>Trifolium</taxon>
    </lineage>
</organism>
<reference evidence="2 3" key="1">
    <citation type="journal article" date="2018" name="Front. Plant Sci.">
        <title>Red Clover (Trifolium pratense) and Zigzag Clover (T. medium) - A Picture of Genomic Similarities and Differences.</title>
        <authorList>
            <person name="Dluhosova J."/>
            <person name="Istvanek J."/>
            <person name="Nedelnik J."/>
            <person name="Repkova J."/>
        </authorList>
    </citation>
    <scope>NUCLEOTIDE SEQUENCE [LARGE SCALE GENOMIC DNA]</scope>
    <source>
        <strain evidence="3">cv. 10/8</strain>
        <tissue evidence="2">Leaf</tissue>
    </source>
</reference>
<dbReference type="InterPro" id="IPR058594">
    <property type="entry name" value="PB1-like_dom_pln"/>
</dbReference>
<accession>A0A392RJ86</accession>
<comment type="caution">
    <text evidence="2">The sequence shown here is derived from an EMBL/GenBank/DDBJ whole genome shotgun (WGS) entry which is preliminary data.</text>
</comment>